<proteinExistence type="predicted"/>
<keyword evidence="2" id="KW-0067">ATP-binding</keyword>
<evidence type="ECO:0000313" key="2">
    <source>
        <dbReference type="EMBL" id="MCS0498824.1"/>
    </source>
</evidence>
<keyword evidence="2" id="KW-0378">Hydrolase</keyword>
<dbReference type="InterPro" id="IPR032830">
    <property type="entry name" value="XPB/Ssl2_N"/>
</dbReference>
<organism evidence="2 3">
    <name type="scientific">Protaetiibacter mangrovi</name>
    <dbReference type="NCBI Taxonomy" id="2970926"/>
    <lineage>
        <taxon>Bacteria</taxon>
        <taxon>Bacillati</taxon>
        <taxon>Actinomycetota</taxon>
        <taxon>Actinomycetes</taxon>
        <taxon>Micrococcales</taxon>
        <taxon>Microbacteriaceae</taxon>
        <taxon>Protaetiibacter</taxon>
    </lineage>
</organism>
<keyword evidence="2" id="KW-0347">Helicase</keyword>
<reference evidence="2 3" key="1">
    <citation type="submission" date="2022-08" db="EMBL/GenBank/DDBJ databases">
        <authorList>
            <person name="Li F."/>
        </authorList>
    </citation>
    <scope>NUCLEOTIDE SEQUENCE [LARGE SCALE GENOMIC DNA]</scope>
    <source>
        <strain evidence="2 3">10F1B-8-1</strain>
    </source>
</reference>
<protein>
    <submittedName>
        <fullName evidence="2">Helicase-associated domain-containing protein</fullName>
    </submittedName>
</protein>
<dbReference type="Proteomes" id="UP001205337">
    <property type="component" value="Unassembled WGS sequence"/>
</dbReference>
<name>A0ABT1ZDN6_9MICO</name>
<gene>
    <name evidence="2" type="ORF">NUH29_04565</name>
</gene>
<dbReference type="Pfam" id="PF13625">
    <property type="entry name" value="Helicase_C_3"/>
    <property type="match status" value="1"/>
</dbReference>
<feature type="domain" description="Helicase XPB/Ssl2 N-terminal" evidence="1">
    <location>
        <begin position="352"/>
        <end position="483"/>
    </location>
</feature>
<dbReference type="EMBL" id="JANTHX010000004">
    <property type="protein sequence ID" value="MCS0498824.1"/>
    <property type="molecule type" value="Genomic_DNA"/>
</dbReference>
<comment type="caution">
    <text evidence="2">The sequence shown here is derived from an EMBL/GenBank/DDBJ whole genome shotgun (WGS) entry which is preliminary data.</text>
</comment>
<keyword evidence="3" id="KW-1185">Reference proteome</keyword>
<evidence type="ECO:0000313" key="3">
    <source>
        <dbReference type="Proteomes" id="UP001205337"/>
    </source>
</evidence>
<evidence type="ECO:0000259" key="1">
    <source>
        <dbReference type="Pfam" id="PF13625"/>
    </source>
</evidence>
<dbReference type="GO" id="GO:0004386">
    <property type="term" value="F:helicase activity"/>
    <property type="evidence" value="ECO:0007669"/>
    <property type="project" value="UniProtKB-KW"/>
</dbReference>
<dbReference type="RefSeq" id="WP_258797827.1">
    <property type="nucleotide sequence ID" value="NZ_JANTHX010000004.1"/>
</dbReference>
<sequence>MSGSSSALALAARLRALPDDALTELLRARPLREAGIRDVFDLAEALLEAPSIQAALVHLDRSVLGALAAAVLLADGVGQVDAPAIAARTGQAPEVRDPALVRLVDLALLVEDGDGYLVPEQVGDVLRDWPAHGLPSPGELLDAGPPAALEAVAGEARVRADRAAGERAFAAVTAVGELVGAVEREPARLLQRGGVALPDWRRMLAATGAHDDAELDTLLAIGEGAGILTATDGAWRATPEADAWRELPRAARWTALAAGWLARVPAELREQLRARAGAHWGQGLLDYLAWLYPAGGDWLAQRTRAVIAAAERLGIVEATVPSTAGVALVGAGPDAAGAAVAELFPPDVRQVYIQHDLSIIAPGPLAADVDARLREVADVESVGIASSFRVTAASVTRALTHGATIEQLRALLSEISLTGIPQPLDYLLSDTAGRFGSLRVGPLDGSTGGPSGIAHAYVRADDATVIGQLLIDQALAPLALRRADEHEAVSRFDAEMVYWSLVDARYPAVYEDAGGAIRAVRRTPPREAPRDAAGDPAARIVERIRANAAEQPVESGAAWNARQLELAIKSKMQVTVVVRMPDGSEVPYLLEPAALAGGRLRARDRRADIERTLPLSHIVAVTPA</sequence>
<keyword evidence="2" id="KW-0547">Nucleotide-binding</keyword>
<accession>A0ABT1ZDN6</accession>